<accession>R7QET8</accession>
<evidence type="ECO:0000313" key="2">
    <source>
        <dbReference type="Proteomes" id="UP000012073"/>
    </source>
</evidence>
<sequence length="58" mass="6720">MRKCNLVVCTPTEQFQDRRHSQYCSRYVPAPLLYSAYSVSTADMQNLWTSTAVLRCKT</sequence>
<name>R7QET8_CHOCR</name>
<dbReference type="RefSeq" id="XP_005716408.1">
    <property type="nucleotide sequence ID" value="XM_005716351.1"/>
</dbReference>
<reference evidence="2" key="1">
    <citation type="journal article" date="2013" name="Proc. Natl. Acad. Sci. U.S.A.">
        <title>Genome structure and metabolic features in the red seaweed Chondrus crispus shed light on evolution of the Archaeplastida.</title>
        <authorList>
            <person name="Collen J."/>
            <person name="Porcel B."/>
            <person name="Carre W."/>
            <person name="Ball S.G."/>
            <person name="Chaparro C."/>
            <person name="Tonon T."/>
            <person name="Barbeyron T."/>
            <person name="Michel G."/>
            <person name="Noel B."/>
            <person name="Valentin K."/>
            <person name="Elias M."/>
            <person name="Artiguenave F."/>
            <person name="Arun A."/>
            <person name="Aury J.M."/>
            <person name="Barbosa-Neto J.F."/>
            <person name="Bothwell J.H."/>
            <person name="Bouget F.Y."/>
            <person name="Brillet L."/>
            <person name="Cabello-Hurtado F."/>
            <person name="Capella-Gutierrez S."/>
            <person name="Charrier B."/>
            <person name="Cladiere L."/>
            <person name="Cock J.M."/>
            <person name="Coelho S.M."/>
            <person name="Colleoni C."/>
            <person name="Czjzek M."/>
            <person name="Da Silva C."/>
            <person name="Delage L."/>
            <person name="Denoeud F."/>
            <person name="Deschamps P."/>
            <person name="Dittami S.M."/>
            <person name="Gabaldon T."/>
            <person name="Gachon C.M."/>
            <person name="Groisillier A."/>
            <person name="Herve C."/>
            <person name="Jabbari K."/>
            <person name="Katinka M."/>
            <person name="Kloareg B."/>
            <person name="Kowalczyk N."/>
            <person name="Labadie K."/>
            <person name="Leblanc C."/>
            <person name="Lopez P.J."/>
            <person name="McLachlan D.H."/>
            <person name="Meslet-Cladiere L."/>
            <person name="Moustafa A."/>
            <person name="Nehr Z."/>
            <person name="Nyvall Collen P."/>
            <person name="Panaud O."/>
            <person name="Partensky F."/>
            <person name="Poulain J."/>
            <person name="Rensing S.A."/>
            <person name="Rousvoal S."/>
            <person name="Samson G."/>
            <person name="Symeonidi A."/>
            <person name="Weissenbach J."/>
            <person name="Zambounis A."/>
            <person name="Wincker P."/>
            <person name="Boyen C."/>
        </authorList>
    </citation>
    <scope>NUCLEOTIDE SEQUENCE [LARGE SCALE GENOMIC DNA]</scope>
    <source>
        <strain evidence="2">cv. Stackhouse</strain>
    </source>
</reference>
<protein>
    <submittedName>
        <fullName evidence="1">Uncharacterized protein</fullName>
    </submittedName>
</protein>
<evidence type="ECO:0000313" key="1">
    <source>
        <dbReference type="EMBL" id="CDF36589.1"/>
    </source>
</evidence>
<gene>
    <name evidence="1" type="ORF">CHC_T00004850001</name>
</gene>
<dbReference type="Gramene" id="CDF36589">
    <property type="protein sequence ID" value="CDF36589"/>
    <property type="gene ID" value="CHC_T00004850001"/>
</dbReference>
<proteinExistence type="predicted"/>
<dbReference type="GeneID" id="17324119"/>
<dbReference type="EMBL" id="HG001791">
    <property type="protein sequence ID" value="CDF36589.1"/>
    <property type="molecule type" value="Genomic_DNA"/>
</dbReference>
<keyword evidence="2" id="KW-1185">Reference proteome</keyword>
<dbReference type="AlphaFoldDB" id="R7QET8"/>
<dbReference type="Proteomes" id="UP000012073">
    <property type="component" value="Unassembled WGS sequence"/>
</dbReference>
<dbReference type="KEGG" id="ccp:CHC_T00004850001"/>
<organism evidence="1 2">
    <name type="scientific">Chondrus crispus</name>
    <name type="common">Carrageen Irish moss</name>
    <name type="synonym">Polymorpha crispa</name>
    <dbReference type="NCBI Taxonomy" id="2769"/>
    <lineage>
        <taxon>Eukaryota</taxon>
        <taxon>Rhodophyta</taxon>
        <taxon>Florideophyceae</taxon>
        <taxon>Rhodymeniophycidae</taxon>
        <taxon>Gigartinales</taxon>
        <taxon>Gigartinaceae</taxon>
        <taxon>Chondrus</taxon>
    </lineage>
</organism>